<proteinExistence type="predicted"/>
<dbReference type="Proteomes" id="UP000265520">
    <property type="component" value="Unassembled WGS sequence"/>
</dbReference>
<protein>
    <submittedName>
        <fullName evidence="1">Uncharacterized protein</fullName>
    </submittedName>
</protein>
<sequence length="73" mass="8133">ASALSSLSSMTQSVPLPLIHVNRYPLTALQNPEHSQFGCGSRPFLSSCDRRLFQSHIKPPISFDTILHNDVDR</sequence>
<dbReference type="EMBL" id="LXQA010040950">
    <property type="protein sequence ID" value="MCH99655.1"/>
    <property type="molecule type" value="Genomic_DNA"/>
</dbReference>
<organism evidence="1 2">
    <name type="scientific">Trifolium medium</name>
    <dbReference type="NCBI Taxonomy" id="97028"/>
    <lineage>
        <taxon>Eukaryota</taxon>
        <taxon>Viridiplantae</taxon>
        <taxon>Streptophyta</taxon>
        <taxon>Embryophyta</taxon>
        <taxon>Tracheophyta</taxon>
        <taxon>Spermatophyta</taxon>
        <taxon>Magnoliopsida</taxon>
        <taxon>eudicotyledons</taxon>
        <taxon>Gunneridae</taxon>
        <taxon>Pentapetalae</taxon>
        <taxon>rosids</taxon>
        <taxon>fabids</taxon>
        <taxon>Fabales</taxon>
        <taxon>Fabaceae</taxon>
        <taxon>Papilionoideae</taxon>
        <taxon>50 kb inversion clade</taxon>
        <taxon>NPAAA clade</taxon>
        <taxon>Hologalegina</taxon>
        <taxon>IRL clade</taxon>
        <taxon>Trifolieae</taxon>
        <taxon>Trifolium</taxon>
    </lineage>
</organism>
<comment type="caution">
    <text evidence="1">The sequence shown here is derived from an EMBL/GenBank/DDBJ whole genome shotgun (WGS) entry which is preliminary data.</text>
</comment>
<evidence type="ECO:0000313" key="1">
    <source>
        <dbReference type="EMBL" id="MCH99655.1"/>
    </source>
</evidence>
<reference evidence="1 2" key="1">
    <citation type="journal article" date="2018" name="Front. Plant Sci.">
        <title>Red Clover (Trifolium pratense) and Zigzag Clover (T. medium) - A Picture of Genomic Similarities and Differences.</title>
        <authorList>
            <person name="Dluhosova J."/>
            <person name="Istvanek J."/>
            <person name="Nedelnik J."/>
            <person name="Repkova J."/>
        </authorList>
    </citation>
    <scope>NUCLEOTIDE SEQUENCE [LARGE SCALE GENOMIC DNA]</scope>
    <source>
        <strain evidence="2">cv. 10/8</strain>
        <tissue evidence="1">Leaf</tissue>
    </source>
</reference>
<accession>A0A392NKN4</accession>
<dbReference type="AlphaFoldDB" id="A0A392NKN4"/>
<name>A0A392NKN4_9FABA</name>
<evidence type="ECO:0000313" key="2">
    <source>
        <dbReference type="Proteomes" id="UP000265520"/>
    </source>
</evidence>
<feature type="non-terminal residue" evidence="1">
    <location>
        <position position="1"/>
    </location>
</feature>
<keyword evidence="2" id="KW-1185">Reference proteome</keyword>